<dbReference type="SUPFAM" id="SSF51045">
    <property type="entry name" value="WW domain"/>
    <property type="match status" value="1"/>
</dbReference>
<dbReference type="Gene3D" id="2.20.70.10">
    <property type="match status" value="1"/>
</dbReference>
<dbReference type="GeneID" id="36580967"/>
<feature type="compositionally biased region" description="Gly residues" evidence="1">
    <location>
        <begin position="206"/>
        <end position="231"/>
    </location>
</feature>
<reference evidence="2 3" key="1">
    <citation type="submission" date="2016-04" db="EMBL/GenBank/DDBJ databases">
        <title>A degradative enzymes factory behind the ericoid mycorrhizal symbiosis.</title>
        <authorList>
            <consortium name="DOE Joint Genome Institute"/>
            <person name="Martino E."/>
            <person name="Morin E."/>
            <person name="Grelet G."/>
            <person name="Kuo A."/>
            <person name="Kohler A."/>
            <person name="Daghino S."/>
            <person name="Barry K."/>
            <person name="Choi C."/>
            <person name="Cichocki N."/>
            <person name="Clum A."/>
            <person name="Copeland A."/>
            <person name="Hainaut M."/>
            <person name="Haridas S."/>
            <person name="Labutti K."/>
            <person name="Lindquist E."/>
            <person name="Lipzen A."/>
            <person name="Khouja H.-R."/>
            <person name="Murat C."/>
            <person name="Ohm R."/>
            <person name="Olson A."/>
            <person name="Spatafora J."/>
            <person name="Veneault-Fourrey C."/>
            <person name="Henrissat B."/>
            <person name="Grigoriev I."/>
            <person name="Martin F."/>
            <person name="Perotto S."/>
        </authorList>
    </citation>
    <scope>NUCLEOTIDE SEQUENCE [LARGE SCALE GENOMIC DNA]</scope>
    <source>
        <strain evidence="2 3">E</strain>
    </source>
</reference>
<feature type="non-terminal residue" evidence="2">
    <location>
        <position position="1"/>
    </location>
</feature>
<dbReference type="InterPro" id="IPR036020">
    <property type="entry name" value="WW_dom_sf"/>
</dbReference>
<evidence type="ECO:0000313" key="3">
    <source>
        <dbReference type="Proteomes" id="UP000235371"/>
    </source>
</evidence>
<dbReference type="AlphaFoldDB" id="A0A2J6T2U6"/>
<dbReference type="EMBL" id="KZ613847">
    <property type="protein sequence ID" value="PMD57329.1"/>
    <property type="molecule type" value="Genomic_DNA"/>
</dbReference>
<evidence type="ECO:0000313" key="2">
    <source>
        <dbReference type="EMBL" id="PMD57329.1"/>
    </source>
</evidence>
<proteinExistence type="predicted"/>
<feature type="region of interest" description="Disordered" evidence="1">
    <location>
        <begin position="94"/>
        <end position="231"/>
    </location>
</feature>
<dbReference type="STRING" id="1095630.A0A2J6T2U6"/>
<feature type="region of interest" description="Disordered" evidence="1">
    <location>
        <begin position="1"/>
        <end position="46"/>
    </location>
</feature>
<accession>A0A2J6T2U6</accession>
<protein>
    <recommendedName>
        <fullName evidence="4">WW domain-containing protein</fullName>
    </recommendedName>
</protein>
<dbReference type="RefSeq" id="XP_024734233.1">
    <property type="nucleotide sequence ID" value="XM_024872887.1"/>
</dbReference>
<feature type="compositionally biased region" description="Basic and acidic residues" evidence="1">
    <location>
        <begin position="150"/>
        <end position="178"/>
    </location>
</feature>
<organism evidence="2 3">
    <name type="scientific">Hyaloscypha bicolor E</name>
    <dbReference type="NCBI Taxonomy" id="1095630"/>
    <lineage>
        <taxon>Eukaryota</taxon>
        <taxon>Fungi</taxon>
        <taxon>Dikarya</taxon>
        <taxon>Ascomycota</taxon>
        <taxon>Pezizomycotina</taxon>
        <taxon>Leotiomycetes</taxon>
        <taxon>Helotiales</taxon>
        <taxon>Hyaloscyphaceae</taxon>
        <taxon>Hyaloscypha</taxon>
        <taxon>Hyaloscypha bicolor</taxon>
    </lineage>
</organism>
<feature type="compositionally biased region" description="Basic and acidic residues" evidence="1">
    <location>
        <begin position="191"/>
        <end position="200"/>
    </location>
</feature>
<dbReference type="Proteomes" id="UP000235371">
    <property type="component" value="Unassembled WGS sequence"/>
</dbReference>
<evidence type="ECO:0000256" key="1">
    <source>
        <dbReference type="SAM" id="MobiDB-lite"/>
    </source>
</evidence>
<dbReference type="InParanoid" id="A0A2J6T2U6"/>
<name>A0A2J6T2U6_9HELO</name>
<sequence length="231" mass="25905">EPPPPYQEASSSSSKPAHLEVPHKSRNGIPPHIRRSMEDEARPLPTGWVRQLDAKTQHQFFVNTTTSPPSSIWHHPYDDDAYLSSLTEEERERVKGLHRVPTHADIEAESSGNDDDHLHHVGSGVGREEEPKGVHKLGRRMKDKITNSTHQEREARRRQREEEERQAYKQHLHVREQMARAAETGTPQLLGKDKEGRDVYVEPPAYGGGYGGYSGGGYGGGYGYSPYARGG</sequence>
<evidence type="ECO:0008006" key="4">
    <source>
        <dbReference type="Google" id="ProtNLM"/>
    </source>
</evidence>
<gene>
    <name evidence="2" type="ORF">K444DRAFT_471785</name>
</gene>
<keyword evidence="3" id="KW-1185">Reference proteome</keyword>
<dbReference type="OrthoDB" id="2367685at2759"/>
<feature type="non-terminal residue" evidence="2">
    <location>
        <position position="231"/>
    </location>
</feature>